<keyword evidence="2" id="KW-0963">Cytoplasm</keyword>
<dbReference type="InterPro" id="IPR002547">
    <property type="entry name" value="tRNA-bd_dom"/>
</dbReference>
<dbReference type="FunFam" id="2.40.50.140:FF:000047">
    <property type="entry name" value="tyrosine--tRNA ligase, cytoplasmic isoform X2"/>
    <property type="match status" value="1"/>
</dbReference>
<dbReference type="GO" id="GO:0005737">
    <property type="term" value="C:cytoplasm"/>
    <property type="evidence" value="ECO:0007669"/>
    <property type="project" value="UniProtKB-SubCell"/>
</dbReference>
<gene>
    <name evidence="9" type="ORF">CKAN_02142400</name>
</gene>
<keyword evidence="4 6" id="KW-0694">RNA-binding</keyword>
<accession>A0A443PN92</accession>
<sequence length="407" mass="44284">MCLGGFLASCYLGIAAIARARDECERAIAMAFSSSATESIISKRNRAIVSALGKHLSFDPKNFPAESIREHDIKDLFLNILKLSENGSLLKNKDQVMNWIEYANSFPVEPEAFHAMLKRFNEDLIQSSVLLGDGLKPSEADIVVFSALHSFVNKEDFGEVFEKISVEKSTIDSQVSKLAENLEKLEVDPSAKKGSQGSKIVDKLEVDSTSSSNRSVPAKKATGDVKASEEKKQPQKESVEKDTETSVSLLNIQVGVIRKAWKHPSADSLLVEEIDLGNGNVRQVVSGLAKYCTPEEMTNRHVVLITNVKPGKLRDVMSAGLVLCASNQDHTVVEPLLPPEAATIGEHISFSGHEGKPEDVLNPKKKQLEKITPHLYTDGSGIATYKGIPFMTSAGPCRSSIPNAGIK</sequence>
<dbReference type="GO" id="GO:0006412">
    <property type="term" value="P:translation"/>
    <property type="evidence" value="ECO:0007669"/>
    <property type="project" value="UniProtKB-KW"/>
</dbReference>
<dbReference type="PROSITE" id="PS50886">
    <property type="entry name" value="TRBD"/>
    <property type="match status" value="1"/>
</dbReference>
<evidence type="ECO:0000256" key="6">
    <source>
        <dbReference type="PROSITE-ProRule" id="PRU00209"/>
    </source>
</evidence>
<dbReference type="PANTHER" id="PTHR11586:SF33">
    <property type="entry name" value="AMINOACYL TRNA SYNTHASE COMPLEX-INTERACTING MULTIFUNCTIONAL PROTEIN 1"/>
    <property type="match status" value="1"/>
</dbReference>
<evidence type="ECO:0000259" key="8">
    <source>
        <dbReference type="PROSITE" id="PS50886"/>
    </source>
</evidence>
<keyword evidence="9" id="KW-0436">Ligase</keyword>
<evidence type="ECO:0000256" key="3">
    <source>
        <dbReference type="ARBA" id="ARBA00022555"/>
    </source>
</evidence>
<feature type="domain" description="TRNA-binding" evidence="8">
    <location>
        <begin position="246"/>
        <end position="349"/>
    </location>
</feature>
<evidence type="ECO:0000313" key="10">
    <source>
        <dbReference type="Proteomes" id="UP000283530"/>
    </source>
</evidence>
<reference evidence="9 10" key="1">
    <citation type="journal article" date="2019" name="Nat. Plants">
        <title>Stout camphor tree genome fills gaps in understanding of flowering plant genome evolution.</title>
        <authorList>
            <person name="Chaw S.M."/>
            <person name="Liu Y.C."/>
            <person name="Wu Y.W."/>
            <person name="Wang H.Y."/>
            <person name="Lin C.I."/>
            <person name="Wu C.S."/>
            <person name="Ke H.M."/>
            <person name="Chang L.Y."/>
            <person name="Hsu C.Y."/>
            <person name="Yang H.T."/>
            <person name="Sudianto E."/>
            <person name="Hsu M.H."/>
            <person name="Wu K.P."/>
            <person name="Wang L.N."/>
            <person name="Leebens-Mack J.H."/>
            <person name="Tsai I.J."/>
        </authorList>
    </citation>
    <scope>NUCLEOTIDE SEQUENCE [LARGE SCALE GENOMIC DNA]</scope>
    <source>
        <strain evidence="10">cv. Chaw 1501</strain>
        <tissue evidence="9">Young leaves</tissue>
    </source>
</reference>
<dbReference type="AlphaFoldDB" id="A0A443PN92"/>
<dbReference type="PANTHER" id="PTHR11586">
    <property type="entry name" value="TRNA-AMINOACYLATION COFACTOR ARC1 FAMILY MEMBER"/>
    <property type="match status" value="1"/>
</dbReference>
<proteinExistence type="predicted"/>
<dbReference type="SUPFAM" id="SSF50249">
    <property type="entry name" value="Nucleic acid-binding proteins"/>
    <property type="match status" value="1"/>
</dbReference>
<dbReference type="GO" id="GO:0016874">
    <property type="term" value="F:ligase activity"/>
    <property type="evidence" value="ECO:0007669"/>
    <property type="project" value="UniProtKB-KW"/>
</dbReference>
<evidence type="ECO:0000256" key="5">
    <source>
        <dbReference type="ARBA" id="ARBA00022917"/>
    </source>
</evidence>
<evidence type="ECO:0000256" key="7">
    <source>
        <dbReference type="SAM" id="MobiDB-lite"/>
    </source>
</evidence>
<dbReference type="InterPro" id="IPR051270">
    <property type="entry name" value="Tyrosine-tRNA_ligase_regulator"/>
</dbReference>
<evidence type="ECO:0000256" key="2">
    <source>
        <dbReference type="ARBA" id="ARBA00022490"/>
    </source>
</evidence>
<dbReference type="STRING" id="337451.A0A443PN92"/>
<comment type="subcellular location">
    <subcellularLocation>
        <location evidence="1">Cytoplasm</location>
    </subcellularLocation>
</comment>
<keyword evidence="10" id="KW-1185">Reference proteome</keyword>
<feature type="region of interest" description="Disordered" evidence="7">
    <location>
        <begin position="188"/>
        <end position="244"/>
    </location>
</feature>
<dbReference type="OrthoDB" id="197206at2759"/>
<keyword evidence="3 6" id="KW-0820">tRNA-binding</keyword>
<feature type="compositionally biased region" description="Basic and acidic residues" evidence="7">
    <location>
        <begin position="221"/>
        <end position="244"/>
    </location>
</feature>
<dbReference type="Pfam" id="PF01588">
    <property type="entry name" value="tRNA_bind"/>
    <property type="match status" value="1"/>
</dbReference>
<dbReference type="Gene3D" id="2.40.50.140">
    <property type="entry name" value="Nucleic acid-binding proteins"/>
    <property type="match status" value="1"/>
</dbReference>
<evidence type="ECO:0000313" key="9">
    <source>
        <dbReference type="EMBL" id="RWR92215.1"/>
    </source>
</evidence>
<dbReference type="EMBL" id="QPKB01000009">
    <property type="protein sequence ID" value="RWR92215.1"/>
    <property type="molecule type" value="Genomic_DNA"/>
</dbReference>
<dbReference type="CDD" id="cd02799">
    <property type="entry name" value="tRNA_bind_EMAP-II_like"/>
    <property type="match status" value="1"/>
</dbReference>
<keyword evidence="5" id="KW-0648">Protein biosynthesis</keyword>
<dbReference type="Gene3D" id="1.20.1050.130">
    <property type="match status" value="1"/>
</dbReference>
<dbReference type="GO" id="GO:0000049">
    <property type="term" value="F:tRNA binding"/>
    <property type="evidence" value="ECO:0007669"/>
    <property type="project" value="UniProtKB-UniRule"/>
</dbReference>
<protein>
    <submittedName>
        <fullName evidence="9">Putative methionine--tRNA ligase isoform X2</fullName>
    </submittedName>
</protein>
<comment type="caution">
    <text evidence="9">The sequence shown here is derived from an EMBL/GenBank/DDBJ whole genome shotgun (WGS) entry which is preliminary data.</text>
</comment>
<dbReference type="SUPFAM" id="SSF47616">
    <property type="entry name" value="GST C-terminal domain-like"/>
    <property type="match status" value="1"/>
</dbReference>
<evidence type="ECO:0000256" key="1">
    <source>
        <dbReference type="ARBA" id="ARBA00004496"/>
    </source>
</evidence>
<dbReference type="InterPro" id="IPR036282">
    <property type="entry name" value="Glutathione-S-Trfase_C_sf"/>
</dbReference>
<name>A0A443PN92_9MAGN</name>
<dbReference type="Proteomes" id="UP000283530">
    <property type="component" value="Unassembled WGS sequence"/>
</dbReference>
<dbReference type="InterPro" id="IPR012340">
    <property type="entry name" value="NA-bd_OB-fold"/>
</dbReference>
<organism evidence="9 10">
    <name type="scientific">Cinnamomum micranthum f. kanehirae</name>
    <dbReference type="NCBI Taxonomy" id="337451"/>
    <lineage>
        <taxon>Eukaryota</taxon>
        <taxon>Viridiplantae</taxon>
        <taxon>Streptophyta</taxon>
        <taxon>Embryophyta</taxon>
        <taxon>Tracheophyta</taxon>
        <taxon>Spermatophyta</taxon>
        <taxon>Magnoliopsida</taxon>
        <taxon>Magnoliidae</taxon>
        <taxon>Laurales</taxon>
        <taxon>Lauraceae</taxon>
        <taxon>Cinnamomum</taxon>
    </lineage>
</organism>
<evidence type="ECO:0000256" key="4">
    <source>
        <dbReference type="ARBA" id="ARBA00022884"/>
    </source>
</evidence>